<feature type="region of interest" description="Disordered" evidence="1">
    <location>
        <begin position="359"/>
        <end position="434"/>
    </location>
</feature>
<feature type="compositionally biased region" description="Basic and acidic residues" evidence="1">
    <location>
        <begin position="284"/>
        <end position="308"/>
    </location>
</feature>
<organism evidence="2 3">
    <name type="scientific">Blattamonas nauphoetae</name>
    <dbReference type="NCBI Taxonomy" id="2049346"/>
    <lineage>
        <taxon>Eukaryota</taxon>
        <taxon>Metamonada</taxon>
        <taxon>Preaxostyla</taxon>
        <taxon>Oxymonadida</taxon>
        <taxon>Blattamonas</taxon>
    </lineage>
</organism>
<feature type="compositionally biased region" description="Low complexity" evidence="1">
    <location>
        <begin position="148"/>
        <end position="176"/>
    </location>
</feature>
<feature type="compositionally biased region" description="Polar residues" evidence="1">
    <location>
        <begin position="177"/>
        <end position="189"/>
    </location>
</feature>
<dbReference type="EMBL" id="JARBJD010000012">
    <property type="protein sequence ID" value="KAK2962210.1"/>
    <property type="molecule type" value="Genomic_DNA"/>
</dbReference>
<evidence type="ECO:0000313" key="3">
    <source>
        <dbReference type="Proteomes" id="UP001281761"/>
    </source>
</evidence>
<feature type="region of interest" description="Disordered" evidence="1">
    <location>
        <begin position="532"/>
        <end position="556"/>
    </location>
</feature>
<protein>
    <submittedName>
        <fullName evidence="2">Uncharacterized protein</fullName>
    </submittedName>
</protein>
<sequence length="556" mass="61893">MTLLDEFRSRKQAGPLERLNDEFVITGQEASIGLLFINKNLVYTKRDLNKLSALIERSSKNFVRMKVLLQQEPFTNPPSLEESEFESISDNLQIALTALKAVVARKPKENETIDVFIDPTADMYHLTRRGSAPFPSVQKLPTTPATPPSQTTITSDPILSSFSSQTRLSRSDSSSSCEPTQSEPSTTADLRSVDMTIDPVDLLSSTRQFPPKTRRRRVVTIEEDFKTDHTMQSGQIVGDFLHPQPISVISDLNSKMDAIVIFDTSIEEELQTSLAPSSFSTSVDVEKVTQNENEEERKRETEESEHRRALRIKEKEARRLAREKRREEEEQLWMALEDTAAREMRVEWEKERRAELEEQRWKQMMPQQSIPLSPLSSSALLGEEDPGDSATVPSLSSPPHSPLQFPLSPLIRHPSTNPKMANKPIVKEGGDLSSLGSEDWEDITLFDALSTADNTQASEGSVNQEKIRKQRKSVSSVNSLTASPEITKSTPFNTSGGSTITSTLIQGPDEKDTPLGLSLALHQAITNTLQTRKSMLGQTGSVRAAPTDDSDESEDG</sequence>
<comment type="caution">
    <text evidence="2">The sequence shown here is derived from an EMBL/GenBank/DDBJ whole genome shotgun (WGS) entry which is preliminary data.</text>
</comment>
<proteinExistence type="predicted"/>
<gene>
    <name evidence="2" type="ORF">BLNAU_2870</name>
</gene>
<feature type="compositionally biased region" description="Polar residues" evidence="1">
    <location>
        <begin position="473"/>
        <end position="493"/>
    </location>
</feature>
<feature type="region of interest" description="Disordered" evidence="1">
    <location>
        <begin position="454"/>
        <end position="513"/>
    </location>
</feature>
<evidence type="ECO:0000256" key="1">
    <source>
        <dbReference type="SAM" id="MobiDB-lite"/>
    </source>
</evidence>
<feature type="compositionally biased region" description="Low complexity" evidence="1">
    <location>
        <begin position="494"/>
        <end position="503"/>
    </location>
</feature>
<name>A0ABQ9YEX2_9EUKA</name>
<accession>A0ABQ9YEX2</accession>
<feature type="compositionally biased region" description="Low complexity" evidence="1">
    <location>
        <begin position="371"/>
        <end position="381"/>
    </location>
</feature>
<feature type="region of interest" description="Disordered" evidence="1">
    <location>
        <begin position="276"/>
        <end position="308"/>
    </location>
</feature>
<feature type="compositionally biased region" description="Polar residues" evidence="1">
    <location>
        <begin position="454"/>
        <end position="464"/>
    </location>
</feature>
<keyword evidence="3" id="KW-1185">Reference proteome</keyword>
<feature type="compositionally biased region" description="Low complexity" evidence="1">
    <location>
        <begin position="393"/>
        <end position="410"/>
    </location>
</feature>
<reference evidence="2 3" key="1">
    <citation type="journal article" date="2022" name="bioRxiv">
        <title>Genomics of Preaxostyla Flagellates Illuminates Evolutionary Transitions and the Path Towards Mitochondrial Loss.</title>
        <authorList>
            <person name="Novak L.V.F."/>
            <person name="Treitli S.C."/>
            <person name="Pyrih J."/>
            <person name="Halakuc P."/>
            <person name="Pipaliya S.V."/>
            <person name="Vacek V."/>
            <person name="Brzon O."/>
            <person name="Soukal P."/>
            <person name="Eme L."/>
            <person name="Dacks J.B."/>
            <person name="Karnkowska A."/>
            <person name="Elias M."/>
            <person name="Hampl V."/>
        </authorList>
    </citation>
    <scope>NUCLEOTIDE SEQUENCE [LARGE SCALE GENOMIC DNA]</scope>
    <source>
        <strain evidence="2">NAU3</strain>
        <tissue evidence="2">Gut</tissue>
    </source>
</reference>
<evidence type="ECO:0000313" key="2">
    <source>
        <dbReference type="EMBL" id="KAK2962210.1"/>
    </source>
</evidence>
<feature type="compositionally biased region" description="Polar residues" evidence="1">
    <location>
        <begin position="532"/>
        <end position="541"/>
    </location>
</feature>
<feature type="region of interest" description="Disordered" evidence="1">
    <location>
        <begin position="132"/>
        <end position="194"/>
    </location>
</feature>
<dbReference type="Proteomes" id="UP001281761">
    <property type="component" value="Unassembled WGS sequence"/>
</dbReference>